<comment type="similarity">
    <text evidence="1">Belongs to the N(4)/N(6)-methyltransferase family.</text>
</comment>
<dbReference type="PANTHER" id="PTHR42933:SF3">
    <property type="entry name" value="TYPE I RESTRICTION ENZYME MJAVIII METHYLASE SUBUNIT"/>
    <property type="match status" value="1"/>
</dbReference>
<evidence type="ECO:0000256" key="6">
    <source>
        <dbReference type="ARBA" id="ARBA00022747"/>
    </source>
</evidence>
<gene>
    <name evidence="10" type="ORF">SAMN04489743_0020</name>
</gene>
<dbReference type="EMBL" id="LT629779">
    <property type="protein sequence ID" value="SDS41475.1"/>
    <property type="molecule type" value="Genomic_DNA"/>
</dbReference>
<dbReference type="RefSeq" id="WP_091716528.1">
    <property type="nucleotide sequence ID" value="NZ_LT629779.1"/>
</dbReference>
<evidence type="ECO:0000256" key="7">
    <source>
        <dbReference type="ARBA" id="ARBA00047942"/>
    </source>
</evidence>
<feature type="domain" description="DNA methylase adenine-specific" evidence="8">
    <location>
        <begin position="154"/>
        <end position="464"/>
    </location>
</feature>
<keyword evidence="6" id="KW-0680">Restriction system</keyword>
<keyword evidence="4" id="KW-0808">Transferase</keyword>
<evidence type="ECO:0000256" key="3">
    <source>
        <dbReference type="ARBA" id="ARBA00022603"/>
    </source>
</evidence>
<dbReference type="Pfam" id="PF12161">
    <property type="entry name" value="HsdM_N"/>
    <property type="match status" value="1"/>
</dbReference>
<dbReference type="Gene3D" id="3.40.50.150">
    <property type="entry name" value="Vaccinia Virus protein VP39"/>
    <property type="match status" value="1"/>
</dbReference>
<dbReference type="GO" id="GO:0003677">
    <property type="term" value="F:DNA binding"/>
    <property type="evidence" value="ECO:0007669"/>
    <property type="project" value="InterPro"/>
</dbReference>
<dbReference type="InterPro" id="IPR051537">
    <property type="entry name" value="DNA_Adenine_Mtase"/>
</dbReference>
<organism evidence="10 11">
    <name type="scientific">Pseudarthrobacter equi</name>
    <dbReference type="NCBI Taxonomy" id="728066"/>
    <lineage>
        <taxon>Bacteria</taxon>
        <taxon>Bacillati</taxon>
        <taxon>Actinomycetota</taxon>
        <taxon>Actinomycetes</taxon>
        <taxon>Micrococcales</taxon>
        <taxon>Micrococcaceae</taxon>
        <taxon>Pseudarthrobacter</taxon>
    </lineage>
</organism>
<sequence length="655" mass="73322">MSSNNNYANFIWSIADLLRGSYRPHQYGSIVLPFTILRRLDAVLAETKEDVLAEYEKSKDGGIPLTVLLPRKSKHAFYNTSKYDFQKLTGDAENVRDNLLDYVRGFSDNVRDIFEKYKLEERIEELHEHDLLFLIAQQFAAVDLHPSNVTNTEMGLIFEELIRKFAESSNETAGEHFTPREVIHLMVDILFAPDDNDLDKANIVRSIYDPTAGTGGMLSVADEHIRKMNPDATLTLAGQELNPESYAICKADMVIKGQDIGAIVLGNTLTDDGHIGKTFNYCLSNPPFGVDWKKSLPIVEKEHKEQGYEGRFGPGLPRVSDGSLLFLLHLIKKMRPVRDGGGRAAIVLNGSPLFTGGAGSGESEIRRYILENDLLEALIALPTDMFYNTGISTYVWVLTNRKSEERKGTVQLIDASGEQFFRTMRKSLGSKRKELGEKHIESIVKLYGAYADAESEHSKVLKIADFGYQTITVERPLRINFAVNEDRIAAALASKGLVKLTDNEAVALREALSELNPEYVWTNRDGFTTDIRTALKNGGVSLTAPQIKALVTGLSARDEAGEISTNAKGMPEADPDLRDTENVPLTEDVQEYFEREVIPFAPDAWIDESKTRIGYDIPFTRHFYKYQEPRSLESIDDDLDAVLGRIRARLEAVKA</sequence>
<evidence type="ECO:0000259" key="8">
    <source>
        <dbReference type="Pfam" id="PF02384"/>
    </source>
</evidence>
<dbReference type="AlphaFoldDB" id="A0A1H1S0K6"/>
<dbReference type="Gene3D" id="1.20.1260.30">
    <property type="match status" value="1"/>
</dbReference>
<reference evidence="11" key="1">
    <citation type="submission" date="2016-10" db="EMBL/GenBank/DDBJ databases">
        <authorList>
            <person name="Varghese N."/>
            <person name="Submissions S."/>
        </authorList>
    </citation>
    <scope>NUCLEOTIDE SEQUENCE [LARGE SCALE GENOMIC DNA]</scope>
    <source>
        <strain evidence="11">IMMIB L-1606</strain>
    </source>
</reference>
<dbReference type="GO" id="GO:0009007">
    <property type="term" value="F:site-specific DNA-methyltransferase (adenine-specific) activity"/>
    <property type="evidence" value="ECO:0007669"/>
    <property type="project" value="UniProtKB-EC"/>
</dbReference>
<evidence type="ECO:0000256" key="2">
    <source>
        <dbReference type="ARBA" id="ARBA00011900"/>
    </source>
</evidence>
<dbReference type="EC" id="2.1.1.72" evidence="2"/>
<dbReference type="Pfam" id="PF02384">
    <property type="entry name" value="N6_Mtase"/>
    <property type="match status" value="1"/>
</dbReference>
<name>A0A1H1S0K6_9MICC</name>
<evidence type="ECO:0000313" key="10">
    <source>
        <dbReference type="EMBL" id="SDS41475.1"/>
    </source>
</evidence>
<evidence type="ECO:0000313" key="11">
    <source>
        <dbReference type="Proteomes" id="UP000198751"/>
    </source>
</evidence>
<evidence type="ECO:0000256" key="4">
    <source>
        <dbReference type="ARBA" id="ARBA00022679"/>
    </source>
</evidence>
<comment type="catalytic activity">
    <reaction evidence="7">
        <text>a 2'-deoxyadenosine in DNA + S-adenosyl-L-methionine = an N(6)-methyl-2'-deoxyadenosine in DNA + S-adenosyl-L-homocysteine + H(+)</text>
        <dbReference type="Rhea" id="RHEA:15197"/>
        <dbReference type="Rhea" id="RHEA-COMP:12418"/>
        <dbReference type="Rhea" id="RHEA-COMP:12419"/>
        <dbReference type="ChEBI" id="CHEBI:15378"/>
        <dbReference type="ChEBI" id="CHEBI:57856"/>
        <dbReference type="ChEBI" id="CHEBI:59789"/>
        <dbReference type="ChEBI" id="CHEBI:90615"/>
        <dbReference type="ChEBI" id="CHEBI:90616"/>
        <dbReference type="EC" id="2.1.1.72"/>
    </reaction>
</comment>
<protein>
    <recommendedName>
        <fullName evidence="2">site-specific DNA-methyltransferase (adenine-specific)</fullName>
        <ecNumber evidence="2">2.1.1.72</ecNumber>
    </recommendedName>
</protein>
<evidence type="ECO:0000259" key="9">
    <source>
        <dbReference type="Pfam" id="PF12161"/>
    </source>
</evidence>
<keyword evidence="11" id="KW-1185">Reference proteome</keyword>
<dbReference type="REBASE" id="163087">
    <property type="entry name" value="M.Peq1606ORF20P"/>
</dbReference>
<dbReference type="PANTHER" id="PTHR42933">
    <property type="entry name" value="SLR6095 PROTEIN"/>
    <property type="match status" value="1"/>
</dbReference>
<dbReference type="GO" id="GO:0009307">
    <property type="term" value="P:DNA restriction-modification system"/>
    <property type="evidence" value="ECO:0007669"/>
    <property type="project" value="UniProtKB-KW"/>
</dbReference>
<dbReference type="PRINTS" id="PR00507">
    <property type="entry name" value="N12N6MTFRASE"/>
</dbReference>
<feature type="domain" description="N6 adenine-specific DNA methyltransferase N-terminal" evidence="9">
    <location>
        <begin position="8"/>
        <end position="137"/>
    </location>
</feature>
<dbReference type="GO" id="GO:0008170">
    <property type="term" value="F:N-methyltransferase activity"/>
    <property type="evidence" value="ECO:0007669"/>
    <property type="project" value="InterPro"/>
</dbReference>
<dbReference type="OrthoDB" id="9784823at2"/>
<dbReference type="SUPFAM" id="SSF53335">
    <property type="entry name" value="S-adenosyl-L-methionine-dependent methyltransferases"/>
    <property type="match status" value="1"/>
</dbReference>
<evidence type="ECO:0000256" key="1">
    <source>
        <dbReference type="ARBA" id="ARBA00006594"/>
    </source>
</evidence>
<dbReference type="Proteomes" id="UP000198751">
    <property type="component" value="Chromosome I"/>
</dbReference>
<dbReference type="GO" id="GO:0032259">
    <property type="term" value="P:methylation"/>
    <property type="evidence" value="ECO:0007669"/>
    <property type="project" value="UniProtKB-KW"/>
</dbReference>
<evidence type="ECO:0000256" key="5">
    <source>
        <dbReference type="ARBA" id="ARBA00022691"/>
    </source>
</evidence>
<dbReference type="InterPro" id="IPR029063">
    <property type="entry name" value="SAM-dependent_MTases_sf"/>
</dbReference>
<keyword evidence="3" id="KW-0489">Methyltransferase</keyword>
<dbReference type="InterPro" id="IPR022749">
    <property type="entry name" value="D12N6_MeTrfase_N"/>
</dbReference>
<proteinExistence type="inferred from homology"/>
<keyword evidence="5" id="KW-0949">S-adenosyl-L-methionine</keyword>
<accession>A0A1H1S0K6</accession>
<dbReference type="InterPro" id="IPR038333">
    <property type="entry name" value="T1MK-like_N_sf"/>
</dbReference>
<dbReference type="InterPro" id="IPR003356">
    <property type="entry name" value="DNA_methylase_A-5"/>
</dbReference>